<dbReference type="Proteomes" id="UP000199603">
    <property type="component" value="Unassembled WGS sequence"/>
</dbReference>
<dbReference type="Pfam" id="PF01882">
    <property type="entry name" value="DUF58"/>
    <property type="match status" value="1"/>
</dbReference>
<dbReference type="InterPro" id="IPR002881">
    <property type="entry name" value="DUF58"/>
</dbReference>
<reference evidence="2 3" key="1">
    <citation type="submission" date="2016-10" db="EMBL/GenBank/DDBJ databases">
        <authorList>
            <person name="de Groot N.N."/>
        </authorList>
    </citation>
    <scope>NUCLEOTIDE SEQUENCE [LARGE SCALE GENOMIC DNA]</scope>
    <source>
        <strain evidence="2 3">DSM 16957</strain>
    </source>
</reference>
<sequence>MRPTRLLVLALGLLALPGAALAFGLSGPGPLLGASVFVLALAAIDFARLRLLPIPAVERRLPRVVAVGHPLTVELALSGGLEAQRLEVFDLHPAQWTVENLPQRLSLPAQGRSVLAYTLHPQQRGAAHFEGCALRLHSPWRLWTRLFMHPLRSAVRVYPDFARVSHLALVGTDRASRVIGAHQHRRRGEGTEFHQLREYRTGDSLRQIDWKATRRAQKLISRDYQDERNQQVVLLVDTGRRMLAHDGSLSHFDHALNASLLVAFIALRQGDSVGLMASGGESRWMPPARGLGAIDRLLDTVYDLQPQPVATDYIEAAMQLGARQPRRALVLIVTNARDEDIEDLLAGVRQLQRRHLVCVASLREAMLDELLEQPPERVDTALEASAAAQYLEQRQRVHTALRAQGATVLDVTATQLPGALVDHYLAMKRAGRL</sequence>
<keyword evidence="3" id="KW-1185">Reference proteome</keyword>
<feature type="domain" description="DUF58" evidence="1">
    <location>
        <begin position="196"/>
        <end position="366"/>
    </location>
</feature>
<evidence type="ECO:0000313" key="3">
    <source>
        <dbReference type="Proteomes" id="UP000199603"/>
    </source>
</evidence>
<name>A0A1G6UMM3_9GAMM</name>
<dbReference type="PANTHER" id="PTHR33608:SF3">
    <property type="entry name" value="SLR2013 PROTEIN"/>
    <property type="match status" value="1"/>
</dbReference>
<proteinExistence type="predicted"/>
<evidence type="ECO:0000313" key="2">
    <source>
        <dbReference type="EMBL" id="SDD42539.1"/>
    </source>
</evidence>
<organism evidence="2 3">
    <name type="scientific">Aquimonas voraii</name>
    <dbReference type="NCBI Taxonomy" id="265719"/>
    <lineage>
        <taxon>Bacteria</taxon>
        <taxon>Pseudomonadati</taxon>
        <taxon>Pseudomonadota</taxon>
        <taxon>Gammaproteobacteria</taxon>
        <taxon>Lysobacterales</taxon>
        <taxon>Lysobacteraceae</taxon>
        <taxon>Aquimonas</taxon>
    </lineage>
</organism>
<dbReference type="InterPro" id="IPR036465">
    <property type="entry name" value="vWFA_dom_sf"/>
</dbReference>
<dbReference type="STRING" id="265719.SAMN04488509_102410"/>
<gene>
    <name evidence="2" type="ORF">SAMN04488509_102410</name>
</gene>
<protein>
    <submittedName>
        <fullName evidence="2">Uncharacterized conserved protein, DUF58 family, contains vWF domain</fullName>
    </submittedName>
</protein>
<dbReference type="OrthoDB" id="9812729at2"/>
<accession>A0A1G6UMM3</accession>
<dbReference type="SUPFAM" id="SSF53300">
    <property type="entry name" value="vWA-like"/>
    <property type="match status" value="1"/>
</dbReference>
<evidence type="ECO:0000259" key="1">
    <source>
        <dbReference type="Pfam" id="PF01882"/>
    </source>
</evidence>
<dbReference type="EMBL" id="FNAG01000002">
    <property type="protein sequence ID" value="SDD42539.1"/>
    <property type="molecule type" value="Genomic_DNA"/>
</dbReference>
<dbReference type="PANTHER" id="PTHR33608">
    <property type="entry name" value="BLL2464 PROTEIN"/>
    <property type="match status" value="1"/>
</dbReference>
<dbReference type="RefSeq" id="WP_091240396.1">
    <property type="nucleotide sequence ID" value="NZ_FNAG01000002.1"/>
</dbReference>
<dbReference type="AlphaFoldDB" id="A0A1G6UMM3"/>